<sequence length="99" mass="11613">MRFSRSSGRARRELRRASRVRRLVRWEMESGSLRPMFSMVLGSDCKKLPDTFKILSFDKQPMEFGRDFSWFECTSNTMTFRSLAVKDSGIFCPTKNSKI</sequence>
<comment type="caution">
    <text evidence="1">The sequence shown here is derived from an EMBL/GenBank/DDBJ whole genome shotgun (WGS) entry which is preliminary data.</text>
</comment>
<organism evidence="1 2">
    <name type="scientific">Striga asiatica</name>
    <name type="common">Asiatic witchweed</name>
    <name type="synonym">Buchnera asiatica</name>
    <dbReference type="NCBI Taxonomy" id="4170"/>
    <lineage>
        <taxon>Eukaryota</taxon>
        <taxon>Viridiplantae</taxon>
        <taxon>Streptophyta</taxon>
        <taxon>Embryophyta</taxon>
        <taxon>Tracheophyta</taxon>
        <taxon>Spermatophyta</taxon>
        <taxon>Magnoliopsida</taxon>
        <taxon>eudicotyledons</taxon>
        <taxon>Gunneridae</taxon>
        <taxon>Pentapetalae</taxon>
        <taxon>asterids</taxon>
        <taxon>lamiids</taxon>
        <taxon>Lamiales</taxon>
        <taxon>Orobanchaceae</taxon>
        <taxon>Buchnereae</taxon>
        <taxon>Striga</taxon>
    </lineage>
</organism>
<gene>
    <name evidence="1" type="ORF">STAS_18543</name>
</gene>
<evidence type="ECO:0000313" key="1">
    <source>
        <dbReference type="EMBL" id="GER41799.1"/>
    </source>
</evidence>
<name>A0A5A7Q961_STRAF</name>
<dbReference type="AlphaFoldDB" id="A0A5A7Q961"/>
<keyword evidence="2" id="KW-1185">Reference proteome</keyword>
<evidence type="ECO:0000313" key="2">
    <source>
        <dbReference type="Proteomes" id="UP000325081"/>
    </source>
</evidence>
<protein>
    <submittedName>
        <fullName evidence="1">BR enhanced expression 2</fullName>
    </submittedName>
</protein>
<accession>A0A5A7Q961</accession>
<reference evidence="2" key="1">
    <citation type="journal article" date="2019" name="Curr. Biol.">
        <title>Genome Sequence of Striga asiatica Provides Insight into the Evolution of Plant Parasitism.</title>
        <authorList>
            <person name="Yoshida S."/>
            <person name="Kim S."/>
            <person name="Wafula E.K."/>
            <person name="Tanskanen J."/>
            <person name="Kim Y.M."/>
            <person name="Honaas L."/>
            <person name="Yang Z."/>
            <person name="Spallek T."/>
            <person name="Conn C.E."/>
            <person name="Ichihashi Y."/>
            <person name="Cheong K."/>
            <person name="Cui S."/>
            <person name="Der J.P."/>
            <person name="Gundlach H."/>
            <person name="Jiao Y."/>
            <person name="Hori C."/>
            <person name="Ishida J.K."/>
            <person name="Kasahara H."/>
            <person name="Kiba T."/>
            <person name="Kim M.S."/>
            <person name="Koo N."/>
            <person name="Laohavisit A."/>
            <person name="Lee Y.H."/>
            <person name="Lumba S."/>
            <person name="McCourt P."/>
            <person name="Mortimer J.C."/>
            <person name="Mutuku J.M."/>
            <person name="Nomura T."/>
            <person name="Sasaki-Sekimoto Y."/>
            <person name="Seto Y."/>
            <person name="Wang Y."/>
            <person name="Wakatake T."/>
            <person name="Sakakibara H."/>
            <person name="Demura T."/>
            <person name="Yamaguchi S."/>
            <person name="Yoneyama K."/>
            <person name="Manabe R.I."/>
            <person name="Nelson D.C."/>
            <person name="Schulman A.H."/>
            <person name="Timko M.P."/>
            <person name="dePamphilis C.W."/>
            <person name="Choi D."/>
            <person name="Shirasu K."/>
        </authorList>
    </citation>
    <scope>NUCLEOTIDE SEQUENCE [LARGE SCALE GENOMIC DNA]</scope>
    <source>
        <strain evidence="2">cv. UVA1</strain>
    </source>
</reference>
<dbReference type="EMBL" id="BKCP01006183">
    <property type="protein sequence ID" value="GER41799.1"/>
    <property type="molecule type" value="Genomic_DNA"/>
</dbReference>
<dbReference type="Proteomes" id="UP000325081">
    <property type="component" value="Unassembled WGS sequence"/>
</dbReference>
<proteinExistence type="predicted"/>